<dbReference type="PANTHER" id="PTHR46115">
    <property type="entry name" value="THIOREDOXIN-LIKE PROTEIN 1"/>
    <property type="match status" value="1"/>
</dbReference>
<evidence type="ECO:0000256" key="2">
    <source>
        <dbReference type="ARBA" id="ARBA00023284"/>
    </source>
</evidence>
<proteinExistence type="predicted"/>
<reference evidence="4" key="2">
    <citation type="submission" date="2012-02" db="EMBL/GenBank/DDBJ databases">
        <authorList>
            <person name="Genoscope - CEA"/>
        </authorList>
    </citation>
    <scope>NUCLEOTIDE SEQUENCE</scope>
</reference>
<dbReference type="SUPFAM" id="SSF52833">
    <property type="entry name" value="Thioredoxin-like"/>
    <property type="match status" value="1"/>
</dbReference>
<dbReference type="PROSITE" id="PS51352">
    <property type="entry name" value="THIOREDOXIN_2"/>
    <property type="match status" value="1"/>
</dbReference>
<sequence length="104" mass="11480">MEVVNASDSNFEELLKNNGKVIVKYYAGWCGSCRLITPKFNSLASKDEHNGVLFLNVDAENSPNARSLAKVNNLPYFAGFKNGELVEGFPSAKIEVVEELINKL</sequence>
<keyword evidence="2" id="KW-0676">Redox-active center</keyword>
<evidence type="ECO:0000256" key="1">
    <source>
        <dbReference type="ARBA" id="ARBA00023157"/>
    </source>
</evidence>
<evidence type="ECO:0000313" key="4">
    <source>
        <dbReference type="EMBL" id="CCG00059.1"/>
    </source>
</evidence>
<dbReference type="EMBL" id="FO117597">
    <property type="protein sequence ID" value="CCG00059.1"/>
    <property type="molecule type" value="Genomic_DNA"/>
</dbReference>
<dbReference type="InterPro" id="IPR013766">
    <property type="entry name" value="Thioredoxin_domain"/>
</dbReference>
<dbReference type="AlphaFoldDB" id="H6RG98"/>
<accession>H6RG98</accession>
<keyword evidence="1" id="KW-1015">Disulfide bond</keyword>
<protein>
    <submittedName>
        <fullName evidence="4">Thioredoxin domain-containing protein</fullName>
    </submittedName>
</protein>
<dbReference type="InterPro" id="IPR017937">
    <property type="entry name" value="Thioredoxin_CS"/>
</dbReference>
<dbReference type="Gene3D" id="3.40.30.10">
    <property type="entry name" value="Glutaredoxin"/>
    <property type="match status" value="1"/>
</dbReference>
<dbReference type="CDD" id="cd02947">
    <property type="entry name" value="TRX_family"/>
    <property type="match status" value="1"/>
</dbReference>
<feature type="domain" description="Thioredoxin" evidence="3">
    <location>
        <begin position="1"/>
        <end position="104"/>
    </location>
</feature>
<organism evidence="4">
    <name type="scientific">uncultured Flavobacteriia bacterium</name>
    <dbReference type="NCBI Taxonomy" id="212695"/>
    <lineage>
        <taxon>Bacteria</taxon>
        <taxon>Pseudomonadati</taxon>
        <taxon>Bacteroidota</taxon>
        <taxon>Flavobacteriia</taxon>
        <taxon>environmental samples</taxon>
    </lineage>
</organism>
<gene>
    <name evidence="4" type="ORF">VIS_S3CHB70020</name>
</gene>
<evidence type="ECO:0000259" key="3">
    <source>
        <dbReference type="PROSITE" id="PS51352"/>
    </source>
</evidence>
<dbReference type="InterPro" id="IPR036249">
    <property type="entry name" value="Thioredoxin-like_sf"/>
</dbReference>
<dbReference type="Pfam" id="PF00085">
    <property type="entry name" value="Thioredoxin"/>
    <property type="match status" value="1"/>
</dbReference>
<reference evidence="4" key="1">
    <citation type="journal article" date="2012" name="Environ. Microbiol.">
        <title>Genomic content of uncultured Bacteroidetes from contrasting oceanic provinces in the North Atlantic Ocean.</title>
        <authorList>
            <person name="Gomez-Pereira P.R."/>
            <person name="Schuler M."/>
            <person name="Fuchs B.M."/>
            <person name="Bennke C."/>
            <person name="Teeling H."/>
            <person name="Waldmann J."/>
            <person name="Richter M."/>
            <person name="Barbe V."/>
            <person name="Bataille E."/>
            <person name="Glockner F.O."/>
            <person name="Amann R."/>
        </authorList>
    </citation>
    <scope>NUCLEOTIDE SEQUENCE</scope>
</reference>
<name>H6RG98_9BACT</name>
<dbReference type="PROSITE" id="PS00194">
    <property type="entry name" value="THIOREDOXIN_1"/>
    <property type="match status" value="1"/>
</dbReference>